<dbReference type="AlphaFoldDB" id="S3K134"/>
<dbReference type="Gene3D" id="2.70.98.10">
    <property type="match status" value="1"/>
</dbReference>
<gene>
    <name evidence="1" type="ORF">HMPREF9194_02323</name>
</gene>
<dbReference type="STRING" id="1125699.HMPREF9194_02323"/>
<dbReference type="Proteomes" id="UP000014541">
    <property type="component" value="Unassembled WGS sequence"/>
</dbReference>
<comment type="caution">
    <text evidence="1">The sequence shown here is derived from an EMBL/GenBank/DDBJ whole genome shotgun (WGS) entry which is preliminary data.</text>
</comment>
<sequence length="304" mass="33926">MQKHLCNDYLSVTVDTAGAELVSVKTRSHREILWQGEKGVWNAHAPLLFPWTGRIKNRRFTHKGAAFDAGIHGFIAQTEHRLAQESADLLRFETESSPVTRKLFPYDFALAQTFSLNASALTHTVDVTNTGKSPMFFGLGFHPGFICPFEKEKEAGDYELVFDTAQSPDLVELTENGLPSGAQRRYMNNQKALALSDDLFKGNTLCFTGLTASSVTLREKSAPHKKNGAGYSAGYSVEVCIKDFPYLLLWSAATEKLRFVCIEPWYTLPDFENSSSEWESKKNLLRLESGKTFTAALTLTIHTV</sequence>
<dbReference type="HOGENOM" id="CLU_057834_1_0_12"/>
<dbReference type="PATRIC" id="fig|1125699.3.peg.2338"/>
<dbReference type="Pfam" id="PF01263">
    <property type="entry name" value="Aldose_epim"/>
    <property type="match status" value="1"/>
</dbReference>
<accession>S3K134</accession>
<dbReference type="InterPro" id="IPR011013">
    <property type="entry name" value="Gal_mutarotase_sf_dom"/>
</dbReference>
<dbReference type="RefSeq" id="WP_016526574.1">
    <property type="nucleotide sequence ID" value="NZ_KE332518.1"/>
</dbReference>
<dbReference type="GO" id="GO:0005975">
    <property type="term" value="P:carbohydrate metabolic process"/>
    <property type="evidence" value="ECO:0007669"/>
    <property type="project" value="InterPro"/>
</dbReference>
<dbReference type="GO" id="GO:0016853">
    <property type="term" value="F:isomerase activity"/>
    <property type="evidence" value="ECO:0007669"/>
    <property type="project" value="InterPro"/>
</dbReference>
<dbReference type="EMBL" id="ATFF01000006">
    <property type="protein sequence ID" value="EPF31968.1"/>
    <property type="molecule type" value="Genomic_DNA"/>
</dbReference>
<dbReference type="GO" id="GO:0030246">
    <property type="term" value="F:carbohydrate binding"/>
    <property type="evidence" value="ECO:0007669"/>
    <property type="project" value="InterPro"/>
</dbReference>
<evidence type="ECO:0008006" key="3">
    <source>
        <dbReference type="Google" id="ProtNLM"/>
    </source>
</evidence>
<reference evidence="1 2" key="1">
    <citation type="submission" date="2013-04" db="EMBL/GenBank/DDBJ databases">
        <title>The Genome Sequence of Treponema maltophilum ATCC 51939.</title>
        <authorList>
            <consortium name="The Broad Institute Genomics Platform"/>
            <person name="Earl A."/>
            <person name="Ward D."/>
            <person name="Feldgarden M."/>
            <person name="Gevers D."/>
            <person name="Leonetti C."/>
            <person name="Blanton J.M."/>
            <person name="Dewhirst F.E."/>
            <person name="Izard J."/>
            <person name="Walker B."/>
            <person name="Young S."/>
            <person name="Zeng Q."/>
            <person name="Gargeya S."/>
            <person name="Fitzgerald M."/>
            <person name="Haas B."/>
            <person name="Abouelleil A."/>
            <person name="Allen A.W."/>
            <person name="Alvarado L."/>
            <person name="Arachchi H.M."/>
            <person name="Berlin A.M."/>
            <person name="Chapman S.B."/>
            <person name="Gainer-Dewar J."/>
            <person name="Goldberg J."/>
            <person name="Griggs A."/>
            <person name="Gujja S."/>
            <person name="Hansen M."/>
            <person name="Howarth C."/>
            <person name="Imamovic A."/>
            <person name="Ireland A."/>
            <person name="Larimer J."/>
            <person name="McCowan C."/>
            <person name="Murphy C."/>
            <person name="Pearson M."/>
            <person name="Poon T.W."/>
            <person name="Priest M."/>
            <person name="Roberts A."/>
            <person name="Saif S."/>
            <person name="Shea T."/>
            <person name="Sisk P."/>
            <person name="Sykes S."/>
            <person name="Wortman J."/>
            <person name="Nusbaum C."/>
            <person name="Birren B."/>
        </authorList>
    </citation>
    <scope>NUCLEOTIDE SEQUENCE [LARGE SCALE GENOMIC DNA]</scope>
    <source>
        <strain evidence="1 2">ATCC 51939</strain>
    </source>
</reference>
<dbReference type="CDD" id="cd09024">
    <property type="entry name" value="Aldose_epim_lacX"/>
    <property type="match status" value="1"/>
</dbReference>
<dbReference type="SUPFAM" id="SSF74650">
    <property type="entry name" value="Galactose mutarotase-like"/>
    <property type="match status" value="1"/>
</dbReference>
<organism evidence="1 2">
    <name type="scientific">Treponema maltophilum ATCC 51939</name>
    <dbReference type="NCBI Taxonomy" id="1125699"/>
    <lineage>
        <taxon>Bacteria</taxon>
        <taxon>Pseudomonadati</taxon>
        <taxon>Spirochaetota</taxon>
        <taxon>Spirochaetia</taxon>
        <taxon>Spirochaetales</taxon>
        <taxon>Treponemataceae</taxon>
        <taxon>Treponema</taxon>
    </lineage>
</organism>
<name>S3K134_TREMA</name>
<keyword evidence="2" id="KW-1185">Reference proteome</keyword>
<dbReference type="OrthoDB" id="9795355at2"/>
<protein>
    <recommendedName>
        <fullName evidence="3">Aldose 1-epimerase</fullName>
    </recommendedName>
</protein>
<dbReference type="InterPro" id="IPR037481">
    <property type="entry name" value="LacX"/>
</dbReference>
<dbReference type="eggNOG" id="COG2017">
    <property type="taxonomic scope" value="Bacteria"/>
</dbReference>
<dbReference type="InterPro" id="IPR008183">
    <property type="entry name" value="Aldose_1/G6P_1-epimerase"/>
</dbReference>
<evidence type="ECO:0000313" key="1">
    <source>
        <dbReference type="EMBL" id="EPF31968.1"/>
    </source>
</evidence>
<proteinExistence type="predicted"/>
<evidence type="ECO:0000313" key="2">
    <source>
        <dbReference type="Proteomes" id="UP000014541"/>
    </source>
</evidence>
<dbReference type="InterPro" id="IPR014718">
    <property type="entry name" value="GH-type_carb-bd"/>
</dbReference>